<organism evidence="2 3">
    <name type="scientific">Macrolepiota fuliginosa MF-IS2</name>
    <dbReference type="NCBI Taxonomy" id="1400762"/>
    <lineage>
        <taxon>Eukaryota</taxon>
        <taxon>Fungi</taxon>
        <taxon>Dikarya</taxon>
        <taxon>Basidiomycota</taxon>
        <taxon>Agaricomycotina</taxon>
        <taxon>Agaricomycetes</taxon>
        <taxon>Agaricomycetidae</taxon>
        <taxon>Agaricales</taxon>
        <taxon>Agaricineae</taxon>
        <taxon>Agaricaceae</taxon>
        <taxon>Macrolepiota</taxon>
    </lineage>
</organism>
<dbReference type="EMBL" id="MU151098">
    <property type="protein sequence ID" value="KAF9450732.1"/>
    <property type="molecule type" value="Genomic_DNA"/>
</dbReference>
<keyword evidence="3" id="KW-1185">Reference proteome</keyword>
<accession>A0A9P5XI34</accession>
<feature type="region of interest" description="Disordered" evidence="1">
    <location>
        <begin position="741"/>
        <end position="772"/>
    </location>
</feature>
<sequence length="817" mass="91407">MHTVRLAVRLYSTAPKYIAAAHKRTNNPLWRLLDALRQPRHLLGLSDALHRNGVSTDEYSRWKHEQNMAALPRDVPSWLVLHLISSKVRTAQHAHGPMLNLVYAHLDTAPKQVHGPLLLLAAVQLARFNLVVPLRRITQTFLHTWIEDPAVYFNLLLQVISSVPNRTVESANIAVLLLKAMESRQLKLTSETYEALLDDRFVTLQLTKYLQTRMVQEGFVPQTAHLEAYLRVFAKDGVIHDARRYYDAIHSREPKPDPTSSLLDPSSVPQIRANTLMLGSYPETSFAFGFLRKLASSNPTPTMIPPPPHNPHYKTKIRPITRLMRTKFLSIHDLTAALCVAVRDPKCNSPHLMKLFDRAPGGRPTVATYTILIRGLLLRGDTVNAVSYWKKLLKSGLTIDSEALATGVVALTRAKRPYDAFMLLEQFGARPDPTNGIIHLRQPVKVTSKTINDYMVALNRIQRPDVVFHLWDHMSTLYAVQPNTLTLSILLQSARLAHRLDDTLSGALAHLSLKNPFRTKPTTQHPDTISPCAPARDASVSTIRSLLYDTAKSKPRAYVNGIWRGTDPASAARNVYLQALFGMAVEQDNDGENKVREMLKLEAPASATRSSVDDDPASGFGFSLRRKLGGAMPYVFEPPSDLFLTPPPDSDSNLDPQINHARVRIRSHHPSVLPTSHATLNYILLLHLSSRAGELPLLLAWMKYLGIQPSKALLAVALAAWSEVSVYAPLVERWHHGRGSESSRVIEGSPGSSSGDGGGDDGKNKRKKRSEMIGPERGREYVRLVEWLVDWVGEVRMPTEIEVGKWERVLEKAREVR</sequence>
<dbReference type="PANTHER" id="PTHR47938:SF35">
    <property type="entry name" value="PENTATRICOPEPTIDE REPEAT-CONTAINING PROTEIN 4, MITOCHONDRIAL-RELATED"/>
    <property type="match status" value="1"/>
</dbReference>
<protein>
    <recommendedName>
        <fullName evidence="4">Pentatricopeptide repeat protein</fullName>
    </recommendedName>
</protein>
<reference evidence="2" key="1">
    <citation type="submission" date="2020-11" db="EMBL/GenBank/DDBJ databases">
        <authorList>
            <consortium name="DOE Joint Genome Institute"/>
            <person name="Ahrendt S."/>
            <person name="Riley R."/>
            <person name="Andreopoulos W."/>
            <person name="Labutti K."/>
            <person name="Pangilinan J."/>
            <person name="Ruiz-Duenas F.J."/>
            <person name="Barrasa J.M."/>
            <person name="Sanchez-Garcia M."/>
            <person name="Camarero S."/>
            <person name="Miyauchi S."/>
            <person name="Serrano A."/>
            <person name="Linde D."/>
            <person name="Babiker R."/>
            <person name="Drula E."/>
            <person name="Ayuso-Fernandez I."/>
            <person name="Pacheco R."/>
            <person name="Padilla G."/>
            <person name="Ferreira P."/>
            <person name="Barriuso J."/>
            <person name="Kellner H."/>
            <person name="Castanera R."/>
            <person name="Alfaro M."/>
            <person name="Ramirez L."/>
            <person name="Pisabarro A.G."/>
            <person name="Kuo A."/>
            <person name="Tritt A."/>
            <person name="Lipzen A."/>
            <person name="He G."/>
            <person name="Yan M."/>
            <person name="Ng V."/>
            <person name="Cullen D."/>
            <person name="Martin F."/>
            <person name="Rosso M.-N."/>
            <person name="Henrissat B."/>
            <person name="Hibbett D."/>
            <person name="Martinez A.T."/>
            <person name="Grigoriev I.V."/>
        </authorList>
    </citation>
    <scope>NUCLEOTIDE SEQUENCE</scope>
    <source>
        <strain evidence="2">MF-IS2</strain>
    </source>
</reference>
<evidence type="ECO:0000256" key="1">
    <source>
        <dbReference type="SAM" id="MobiDB-lite"/>
    </source>
</evidence>
<proteinExistence type="predicted"/>
<comment type="caution">
    <text evidence="2">The sequence shown here is derived from an EMBL/GenBank/DDBJ whole genome shotgun (WGS) entry which is preliminary data.</text>
</comment>
<dbReference type="NCBIfam" id="TIGR00756">
    <property type="entry name" value="PPR"/>
    <property type="match status" value="1"/>
</dbReference>
<dbReference type="PANTHER" id="PTHR47938">
    <property type="entry name" value="RESPIRATORY COMPLEX I CHAPERONE (CIA84), PUTATIVE (AFU_ORTHOLOGUE AFUA_2G06020)-RELATED"/>
    <property type="match status" value="1"/>
</dbReference>
<evidence type="ECO:0000313" key="3">
    <source>
        <dbReference type="Proteomes" id="UP000807342"/>
    </source>
</evidence>
<dbReference type="Gene3D" id="1.25.40.10">
    <property type="entry name" value="Tetratricopeptide repeat domain"/>
    <property type="match status" value="1"/>
</dbReference>
<gene>
    <name evidence="2" type="ORF">P691DRAFT_773656</name>
</gene>
<dbReference type="InterPro" id="IPR011990">
    <property type="entry name" value="TPR-like_helical_dom_sf"/>
</dbReference>
<evidence type="ECO:0000313" key="2">
    <source>
        <dbReference type="EMBL" id="KAF9450732.1"/>
    </source>
</evidence>
<evidence type="ECO:0008006" key="4">
    <source>
        <dbReference type="Google" id="ProtNLM"/>
    </source>
</evidence>
<dbReference type="OrthoDB" id="185373at2759"/>
<name>A0A9P5XI34_9AGAR</name>
<dbReference type="AlphaFoldDB" id="A0A9P5XI34"/>
<dbReference type="Proteomes" id="UP000807342">
    <property type="component" value="Unassembled WGS sequence"/>
</dbReference>
<dbReference type="InterPro" id="IPR002885">
    <property type="entry name" value="PPR_rpt"/>
</dbReference>
<dbReference type="GO" id="GO:0003729">
    <property type="term" value="F:mRNA binding"/>
    <property type="evidence" value="ECO:0007669"/>
    <property type="project" value="TreeGrafter"/>
</dbReference>
<dbReference type="GO" id="GO:0140053">
    <property type="term" value="P:mitochondrial gene expression"/>
    <property type="evidence" value="ECO:0007669"/>
    <property type="project" value="TreeGrafter"/>
</dbReference>
<dbReference type="GO" id="GO:0005739">
    <property type="term" value="C:mitochondrion"/>
    <property type="evidence" value="ECO:0007669"/>
    <property type="project" value="TreeGrafter"/>
</dbReference>